<evidence type="ECO:0000313" key="1">
    <source>
        <dbReference type="EMBL" id="EJI86702.1"/>
    </source>
</evidence>
<reference evidence="1 2" key="1">
    <citation type="journal article" date="2012" name="J. Bacteriol.">
        <title>Genome Sequence of Pectin-Degrading Alishewanella aestuarii Strain B11T, Isolated from Tidal Flat Sediment.</title>
        <authorList>
            <person name="Jung J."/>
            <person name="Choi S."/>
            <person name="Chun J."/>
            <person name="Park W."/>
        </authorList>
    </citation>
    <scope>NUCLEOTIDE SEQUENCE [LARGE SCALE GENOMIC DNA]</scope>
    <source>
        <strain evidence="1 2">B11</strain>
    </source>
</reference>
<sequence length="488" mass="56330">MLFLAAITIDKADPVLNLAAASKSVFLRNLEQSLTLLYNPGHGCFYSLVKRFFTHNQVQQLELSGAEQRWQQAVQQKEATEIIQQCRKRYTDLQFEYEKQRLQCWSALMAAAENLLQQSEGQTGPETLNLSARLLGSLFITANGKKNKPLLLEFAYKPFYRAVLLLRLLDHLLAEKFFTEPQWQEWYQLRTPDAPDQCPYRQQLQLPLVMACLLEHFGKLDSQAQNLLTDNGQQSADRVLNSEERAQFLTLCRLGSTTLLAQGLGDLPYRGSKREEREQHQQRHQQLLHKLQLFISTRPDSALGSLFKVSQAYSAIVLPGRGRYKYDTLPKAALLMRDAVQRGEYSGLIVDRLFRLVGIFPQGFGLVFIPLNDDGKPQPRYEFAIVNSFYPEKPDRPLCRIVSRSQELKNTTFNMSLSPEYNLYFKPARDRLKSNVPEQKLKELLQLLYKDAEAQYLRHLLPQCWEPDNFFSLGANQNLWNNAHLRLN</sequence>
<name>J2IHI2_9ALTE</name>
<accession>J2IHI2</accession>
<dbReference type="Proteomes" id="UP000012043">
    <property type="component" value="Unassembled WGS sequence"/>
</dbReference>
<dbReference type="AlphaFoldDB" id="J2IHI2"/>
<comment type="caution">
    <text evidence="1">The sequence shown here is derived from an EMBL/GenBank/DDBJ whole genome shotgun (WGS) entry which is preliminary data.</text>
</comment>
<proteinExistence type="predicted"/>
<organism evidence="1 2">
    <name type="scientific">Alishewanella aestuarii B11</name>
    <dbReference type="NCBI Taxonomy" id="1197174"/>
    <lineage>
        <taxon>Bacteria</taxon>
        <taxon>Pseudomonadati</taxon>
        <taxon>Pseudomonadota</taxon>
        <taxon>Gammaproteobacteria</taxon>
        <taxon>Alteromonadales</taxon>
        <taxon>Alteromonadaceae</taxon>
        <taxon>Alishewanella</taxon>
    </lineage>
</organism>
<gene>
    <name evidence="1" type="ORF">AEST_02480</name>
</gene>
<evidence type="ECO:0000313" key="2">
    <source>
        <dbReference type="Proteomes" id="UP000012043"/>
    </source>
</evidence>
<dbReference type="PATRIC" id="fig|1197174.4.peg.245"/>
<dbReference type="EMBL" id="ALAB01000002">
    <property type="protein sequence ID" value="EJI86702.1"/>
    <property type="molecule type" value="Genomic_DNA"/>
</dbReference>
<keyword evidence="2" id="KW-1185">Reference proteome</keyword>
<protein>
    <submittedName>
        <fullName evidence="1">Uncharacterized protein</fullName>
    </submittedName>
</protein>